<keyword evidence="2" id="KW-1185">Reference proteome</keyword>
<organism evidence="1 2">
    <name type="scientific">Periconia macrospinosa</name>
    <dbReference type="NCBI Taxonomy" id="97972"/>
    <lineage>
        <taxon>Eukaryota</taxon>
        <taxon>Fungi</taxon>
        <taxon>Dikarya</taxon>
        <taxon>Ascomycota</taxon>
        <taxon>Pezizomycotina</taxon>
        <taxon>Dothideomycetes</taxon>
        <taxon>Pleosporomycetidae</taxon>
        <taxon>Pleosporales</taxon>
        <taxon>Massarineae</taxon>
        <taxon>Periconiaceae</taxon>
        <taxon>Periconia</taxon>
    </lineage>
</organism>
<dbReference type="Proteomes" id="UP000244855">
    <property type="component" value="Unassembled WGS sequence"/>
</dbReference>
<gene>
    <name evidence="1" type="ORF">DM02DRAFT_29903</name>
</gene>
<dbReference type="AlphaFoldDB" id="A0A2V1DKS4"/>
<reference evidence="1 2" key="1">
    <citation type="journal article" date="2018" name="Sci. Rep.">
        <title>Comparative genomics provides insights into the lifestyle and reveals functional heterogeneity of dark septate endophytic fungi.</title>
        <authorList>
            <person name="Knapp D.G."/>
            <person name="Nemeth J.B."/>
            <person name="Barry K."/>
            <person name="Hainaut M."/>
            <person name="Henrissat B."/>
            <person name="Johnson J."/>
            <person name="Kuo A."/>
            <person name="Lim J.H.P."/>
            <person name="Lipzen A."/>
            <person name="Nolan M."/>
            <person name="Ohm R.A."/>
            <person name="Tamas L."/>
            <person name="Grigoriev I.V."/>
            <person name="Spatafora J.W."/>
            <person name="Nagy L.G."/>
            <person name="Kovacs G.M."/>
        </authorList>
    </citation>
    <scope>NUCLEOTIDE SEQUENCE [LARGE SCALE GENOMIC DNA]</scope>
    <source>
        <strain evidence="1 2">DSE2036</strain>
    </source>
</reference>
<protein>
    <submittedName>
        <fullName evidence="1">Uncharacterized protein</fullName>
    </submittedName>
</protein>
<evidence type="ECO:0000313" key="2">
    <source>
        <dbReference type="Proteomes" id="UP000244855"/>
    </source>
</evidence>
<name>A0A2V1DKS4_9PLEO</name>
<accession>A0A2V1DKS4</accession>
<evidence type="ECO:0000313" key="1">
    <source>
        <dbReference type="EMBL" id="PVH98782.1"/>
    </source>
</evidence>
<proteinExistence type="predicted"/>
<dbReference type="EMBL" id="KZ805406">
    <property type="protein sequence ID" value="PVH98782.1"/>
    <property type="molecule type" value="Genomic_DNA"/>
</dbReference>
<sequence length="100" mass="11460">MMGKYPKLLSISPAMLLLVFENISAKLLVFLNVVRKGKRVDSEWVPDVAPLINTRLVCVVLRLFVVTVELWYLDVFGGFDDLTLYGRRSLCRFSFCLSGW</sequence>